<dbReference type="EMBL" id="LCWF01000192">
    <property type="protein sequence ID" value="KKY15245.1"/>
    <property type="molecule type" value="Genomic_DNA"/>
</dbReference>
<reference evidence="1 2" key="1">
    <citation type="submission" date="2015-05" db="EMBL/GenBank/DDBJ databases">
        <title>Distinctive expansion of gene families associated with plant cell wall degradation and secondary metabolism in the genomes of grapevine trunk pathogens.</title>
        <authorList>
            <person name="Lawrence D.P."/>
            <person name="Travadon R."/>
            <person name="Rolshausen P.E."/>
            <person name="Baumgartner K."/>
        </authorList>
    </citation>
    <scope>NUCLEOTIDE SEQUENCE [LARGE SCALE GENOMIC DNA]</scope>
    <source>
        <strain evidence="1">UCRPC4</strain>
    </source>
</reference>
<keyword evidence="2" id="KW-1185">Reference proteome</keyword>
<organism evidence="1 2">
    <name type="scientific">Phaeomoniella chlamydospora</name>
    <name type="common">Phaeoacremonium chlamydosporum</name>
    <dbReference type="NCBI Taxonomy" id="158046"/>
    <lineage>
        <taxon>Eukaryota</taxon>
        <taxon>Fungi</taxon>
        <taxon>Dikarya</taxon>
        <taxon>Ascomycota</taxon>
        <taxon>Pezizomycotina</taxon>
        <taxon>Eurotiomycetes</taxon>
        <taxon>Chaetothyriomycetidae</taxon>
        <taxon>Phaeomoniellales</taxon>
        <taxon>Phaeomoniellaceae</taxon>
        <taxon>Phaeomoniella</taxon>
    </lineage>
</organism>
<evidence type="ECO:0000313" key="1">
    <source>
        <dbReference type="EMBL" id="KKY15245.1"/>
    </source>
</evidence>
<reference evidence="1 2" key="2">
    <citation type="submission" date="2015-05" db="EMBL/GenBank/DDBJ databases">
        <authorList>
            <person name="Morales-Cruz A."/>
            <person name="Amrine K.C."/>
            <person name="Cantu D."/>
        </authorList>
    </citation>
    <scope>NUCLEOTIDE SEQUENCE [LARGE SCALE GENOMIC DNA]</scope>
    <source>
        <strain evidence="1">UCRPC4</strain>
    </source>
</reference>
<protein>
    <recommendedName>
        <fullName evidence="3">DNA mismatch repair protein HSM3 N-terminal domain-containing protein</fullName>
    </recommendedName>
</protein>
<gene>
    <name evidence="1" type="ORF">UCRPC4_g06401</name>
</gene>
<proteinExistence type="predicted"/>
<dbReference type="OrthoDB" id="4538483at2759"/>
<name>A0A0G2GDW2_PHACM</name>
<accession>A0A0G2GDW2</accession>
<evidence type="ECO:0008006" key="3">
    <source>
        <dbReference type="Google" id="ProtNLM"/>
    </source>
</evidence>
<dbReference type="AlphaFoldDB" id="A0A0G2GDW2"/>
<sequence length="635" mass="70343">MQEDPRLRLLNEVHAHLSTLASEPAAKLDSSLLERCQTVLSSEIPHDYLVRVQADAISTFRSLQDDPKVLSDLAVKAASFITFADVQTFLKHEDILEGLQAPLPAVSFLALIYLHKASDSPADTASIASTPGLVEALVRLWLSSLETFISEKAFHTLCSLLETDLPYRSTFVNKPDEGRVGTASGQGLVWRRLFHDKDVYELLFTFCSLRQHRSLTKPQISNSQGRLLDFVSKAAAMNWDAIATSQLPEIEQSFHCQNLLDFVTNKMIDHEDVLMVVTRFDFFSKLVQLKTIPRETCSKFSSVPTYSSPALEFLTSNGIHDNIFKYYLDETAVDNITLSLMSNVHQRYIATYLHLYPEHFLRDSAKVTSVVNTMNKNLDVRPAVWAHGTPPYADLWVLEVLPPQVILNAERGGQNPLVRVPTSPANGAAFHTLGSVFHGPEKASEGIVFPPKDDTHNDDGSNTADNTSDAHLRRYLLGSYLKRHPDFWSNVGSATNILAMEEAALKAILLIKMIATSSWPNPDREVDVDDDNLAYQTGLATLITIGMTAYQALLLPPQPIAGAAGSDASSVAWKIAREKWDALQMLQRLMEAGVGKDEVPHEHWTTVQTSLVARISMGPWGRSADAGSRVQTLEA</sequence>
<dbReference type="Proteomes" id="UP000053317">
    <property type="component" value="Unassembled WGS sequence"/>
</dbReference>
<comment type="caution">
    <text evidence="1">The sequence shown here is derived from an EMBL/GenBank/DDBJ whole genome shotgun (WGS) entry which is preliminary data.</text>
</comment>
<evidence type="ECO:0000313" key="2">
    <source>
        <dbReference type="Proteomes" id="UP000053317"/>
    </source>
</evidence>